<accession>A0AA96FDC6</accession>
<organism evidence="4">
    <name type="scientific">Demequina capsici</name>
    <dbReference type="NCBI Taxonomy" id="3075620"/>
    <lineage>
        <taxon>Bacteria</taxon>
        <taxon>Bacillati</taxon>
        <taxon>Actinomycetota</taxon>
        <taxon>Actinomycetes</taxon>
        <taxon>Micrococcales</taxon>
        <taxon>Demequinaceae</taxon>
        <taxon>Demequina</taxon>
    </lineage>
</organism>
<feature type="region of interest" description="Disordered" evidence="1">
    <location>
        <begin position="168"/>
        <end position="193"/>
    </location>
</feature>
<keyword evidence="2" id="KW-0472">Membrane</keyword>
<sequence length="331" mass="33686">MADDQRPSPDDPWVAPPLGSDGTAGASYTDPFAQPTAASIPPPMPAPADPYAQPGQPYPSAPAYGAPYGGAPYPGQPYGPRSDKNWMGIVSLVTSLLGISLIAVILGHLGLRAVKRGEADNKGIALAGTIIGWLGIAGSILVVIALIAFSATFSSAFDDSGSWSSTAGPSTSFSADPAPLPSQDPAQDLAQPGDGVFGVDEANNYFLIYVDGAPAAGTCLSPSSVEGYDLDVVDCGASHVGEVFLSEPLTDVTVDGDFTSDATWSEMYTACSEAFDSATSGTDAAYDLGWWVFAASDDNELSADDTFLCVASVDFTASTGSALATSGGQAL</sequence>
<evidence type="ECO:0000313" key="4">
    <source>
        <dbReference type="EMBL" id="WNM27482.1"/>
    </source>
</evidence>
<feature type="domain" description="DUF4190" evidence="3">
    <location>
        <begin position="87"/>
        <end position="141"/>
    </location>
</feature>
<dbReference type="InterPro" id="IPR025241">
    <property type="entry name" value="DUF4190"/>
</dbReference>
<proteinExistence type="predicted"/>
<keyword evidence="2" id="KW-1133">Transmembrane helix</keyword>
<reference evidence="4" key="1">
    <citation type="submission" date="2023-09" db="EMBL/GenBank/DDBJ databases">
        <title>Demequina sp. a novel bacteria isolated from Capsicum annuum.</title>
        <authorList>
            <person name="Humaira Z."/>
            <person name="Lee J."/>
            <person name="Cho D."/>
        </authorList>
    </citation>
    <scope>NUCLEOTIDE SEQUENCE</scope>
    <source>
        <strain evidence="4">PMTSA13</strain>
    </source>
</reference>
<feature type="region of interest" description="Disordered" evidence="1">
    <location>
        <begin position="1"/>
        <end position="56"/>
    </location>
</feature>
<keyword evidence="2" id="KW-0812">Transmembrane</keyword>
<protein>
    <submittedName>
        <fullName evidence="4">DUF4190 domain-containing protein</fullName>
    </submittedName>
</protein>
<evidence type="ECO:0000259" key="3">
    <source>
        <dbReference type="Pfam" id="PF13828"/>
    </source>
</evidence>
<feature type="transmembrane region" description="Helical" evidence="2">
    <location>
        <begin position="86"/>
        <end position="111"/>
    </location>
</feature>
<dbReference type="EMBL" id="CP134880">
    <property type="protein sequence ID" value="WNM27482.1"/>
    <property type="molecule type" value="Genomic_DNA"/>
</dbReference>
<gene>
    <name evidence="4" type="ORF">RN607_00330</name>
</gene>
<feature type="transmembrane region" description="Helical" evidence="2">
    <location>
        <begin position="123"/>
        <end position="149"/>
    </location>
</feature>
<dbReference type="Proteomes" id="UP001303408">
    <property type="component" value="Chromosome"/>
</dbReference>
<dbReference type="Pfam" id="PF13828">
    <property type="entry name" value="DUF4190"/>
    <property type="match status" value="1"/>
</dbReference>
<dbReference type="RefSeq" id="WP_313543523.1">
    <property type="nucleotide sequence ID" value="NZ_CP134880.1"/>
</dbReference>
<name>A0AA96FDC6_9MICO</name>
<evidence type="ECO:0000256" key="2">
    <source>
        <dbReference type="SAM" id="Phobius"/>
    </source>
</evidence>
<dbReference type="AlphaFoldDB" id="A0AA96FDC6"/>
<evidence type="ECO:0000256" key="1">
    <source>
        <dbReference type="SAM" id="MobiDB-lite"/>
    </source>
</evidence>
<dbReference type="KEGG" id="dcp:RN607_00330"/>